<evidence type="ECO:0000313" key="8">
    <source>
        <dbReference type="Proteomes" id="UP000019484"/>
    </source>
</evidence>
<dbReference type="RefSeq" id="XP_007723769.1">
    <property type="nucleotide sequence ID" value="XM_007725579.1"/>
</dbReference>
<dbReference type="InterPro" id="IPR002938">
    <property type="entry name" value="FAD-bd"/>
</dbReference>
<protein>
    <recommendedName>
        <fullName evidence="6">FAD-binding domain-containing protein</fullName>
    </recommendedName>
</protein>
<dbReference type="GO" id="GO:0071949">
    <property type="term" value="F:FAD binding"/>
    <property type="evidence" value="ECO:0007669"/>
    <property type="project" value="InterPro"/>
</dbReference>
<gene>
    <name evidence="7" type="ORF">A1O1_04690</name>
</gene>
<organism evidence="7 8">
    <name type="scientific">Capronia coronata CBS 617.96</name>
    <dbReference type="NCBI Taxonomy" id="1182541"/>
    <lineage>
        <taxon>Eukaryota</taxon>
        <taxon>Fungi</taxon>
        <taxon>Dikarya</taxon>
        <taxon>Ascomycota</taxon>
        <taxon>Pezizomycotina</taxon>
        <taxon>Eurotiomycetes</taxon>
        <taxon>Chaetothyriomycetidae</taxon>
        <taxon>Chaetothyriales</taxon>
        <taxon>Herpotrichiellaceae</taxon>
        <taxon>Capronia</taxon>
    </lineage>
</organism>
<evidence type="ECO:0000256" key="4">
    <source>
        <dbReference type="ARBA" id="ARBA00023002"/>
    </source>
</evidence>
<dbReference type="eggNOG" id="KOG2614">
    <property type="taxonomic scope" value="Eukaryota"/>
</dbReference>
<keyword evidence="4" id="KW-0560">Oxidoreductase</keyword>
<evidence type="ECO:0000313" key="7">
    <source>
        <dbReference type="EMBL" id="EXJ87763.1"/>
    </source>
</evidence>
<evidence type="ECO:0000256" key="5">
    <source>
        <dbReference type="ARBA" id="ARBA00023033"/>
    </source>
</evidence>
<dbReference type="PANTHER" id="PTHR47178">
    <property type="entry name" value="MONOOXYGENASE, FAD-BINDING"/>
    <property type="match status" value="1"/>
</dbReference>
<proteinExistence type="predicted"/>
<keyword evidence="8" id="KW-1185">Reference proteome</keyword>
<dbReference type="PANTHER" id="PTHR47178:SF1">
    <property type="entry name" value="FAD-BINDING DOMAIN-CONTAINING PROTEIN-RELATED"/>
    <property type="match status" value="1"/>
</dbReference>
<dbReference type="GO" id="GO:0004497">
    <property type="term" value="F:monooxygenase activity"/>
    <property type="evidence" value="ECO:0007669"/>
    <property type="project" value="UniProtKB-KW"/>
</dbReference>
<evidence type="ECO:0000259" key="6">
    <source>
        <dbReference type="Pfam" id="PF01494"/>
    </source>
</evidence>
<dbReference type="Pfam" id="PF01494">
    <property type="entry name" value="FAD_binding_3"/>
    <property type="match status" value="1"/>
</dbReference>
<keyword evidence="2" id="KW-0285">Flavoprotein</keyword>
<name>W9Y5F5_9EURO</name>
<keyword evidence="5" id="KW-0503">Monooxygenase</keyword>
<accession>W9Y5F5</accession>
<dbReference type="EMBL" id="AMWN01000004">
    <property type="protein sequence ID" value="EXJ87763.1"/>
    <property type="molecule type" value="Genomic_DNA"/>
</dbReference>
<dbReference type="SUPFAM" id="SSF51905">
    <property type="entry name" value="FAD/NAD(P)-binding domain"/>
    <property type="match status" value="1"/>
</dbReference>
<feature type="domain" description="FAD-binding" evidence="6">
    <location>
        <begin position="98"/>
        <end position="366"/>
    </location>
</feature>
<keyword evidence="3" id="KW-0274">FAD</keyword>
<dbReference type="Gene3D" id="3.50.50.60">
    <property type="entry name" value="FAD/NAD(P)-binding domain"/>
    <property type="match status" value="1"/>
</dbReference>
<dbReference type="GeneID" id="19159568"/>
<comment type="caution">
    <text evidence="7">The sequence shown here is derived from an EMBL/GenBank/DDBJ whole genome shotgun (WGS) entry which is preliminary data.</text>
</comment>
<dbReference type="OrthoDB" id="47494at2759"/>
<sequence length="396" mass="44438">MPEGTGRALVDIDHLQAGVPFQIFERDESATARGQGWAITIHWALPYLKQMLEPEVLEAVDGVQVDPAIGRNDTGNFLFLNLATCETKYRIPPSERRRVNREKLRAVLLKDVEDHVRWSKKLTRVEVGEDGDGVRAHFHDGTSVSGAILVGAEGSNSTVRKFLSPGDYRNRQLPIRFVGSSVDMTKEQVAPLRKLDPLLFQGCHPETGCFMWVSMLEVPEINGTAGTGKERYRVQINLSWPVRGPEDEVKSEGPEVVRDMKRRATVLAPVLKDAVDAIPEDAAVLEIKLADWPCLDWDNRGGRITLVGDAAHAMTMYRGEAANHGMLDAYHLCHALERIYTKQQPQQEAIDQFEQEMRDRTSYAVQMSRQACFDAHDWSRLDENSAVLTKRAVVAK</sequence>
<evidence type="ECO:0000256" key="2">
    <source>
        <dbReference type="ARBA" id="ARBA00022630"/>
    </source>
</evidence>
<comment type="cofactor">
    <cofactor evidence="1">
        <name>FAD</name>
        <dbReference type="ChEBI" id="CHEBI:57692"/>
    </cofactor>
</comment>
<dbReference type="STRING" id="1182541.W9Y5F5"/>
<dbReference type="InterPro" id="IPR036188">
    <property type="entry name" value="FAD/NAD-bd_sf"/>
</dbReference>
<evidence type="ECO:0000256" key="3">
    <source>
        <dbReference type="ARBA" id="ARBA00022827"/>
    </source>
</evidence>
<dbReference type="HOGENOM" id="CLU_009665_3_2_1"/>
<dbReference type="PRINTS" id="PR00420">
    <property type="entry name" value="RNGMNOXGNASE"/>
</dbReference>
<evidence type="ECO:0000256" key="1">
    <source>
        <dbReference type="ARBA" id="ARBA00001974"/>
    </source>
</evidence>
<dbReference type="AlphaFoldDB" id="W9Y5F5"/>
<reference evidence="7 8" key="1">
    <citation type="submission" date="2013-03" db="EMBL/GenBank/DDBJ databases">
        <title>The Genome Sequence of Capronia coronata CBS 617.96.</title>
        <authorList>
            <consortium name="The Broad Institute Genomics Platform"/>
            <person name="Cuomo C."/>
            <person name="de Hoog S."/>
            <person name="Gorbushina A."/>
            <person name="Walker B."/>
            <person name="Young S.K."/>
            <person name="Zeng Q."/>
            <person name="Gargeya S."/>
            <person name="Fitzgerald M."/>
            <person name="Haas B."/>
            <person name="Abouelleil A."/>
            <person name="Allen A.W."/>
            <person name="Alvarado L."/>
            <person name="Arachchi H.M."/>
            <person name="Berlin A.M."/>
            <person name="Chapman S.B."/>
            <person name="Gainer-Dewar J."/>
            <person name="Goldberg J."/>
            <person name="Griggs A."/>
            <person name="Gujja S."/>
            <person name="Hansen M."/>
            <person name="Howarth C."/>
            <person name="Imamovic A."/>
            <person name="Ireland A."/>
            <person name="Larimer J."/>
            <person name="McCowan C."/>
            <person name="Murphy C."/>
            <person name="Pearson M."/>
            <person name="Poon T.W."/>
            <person name="Priest M."/>
            <person name="Roberts A."/>
            <person name="Saif S."/>
            <person name="Shea T."/>
            <person name="Sisk P."/>
            <person name="Sykes S."/>
            <person name="Wortman J."/>
            <person name="Nusbaum C."/>
            <person name="Birren B."/>
        </authorList>
    </citation>
    <scope>NUCLEOTIDE SEQUENCE [LARGE SCALE GENOMIC DNA]</scope>
    <source>
        <strain evidence="7 8">CBS 617.96</strain>
    </source>
</reference>
<dbReference type="Proteomes" id="UP000019484">
    <property type="component" value="Unassembled WGS sequence"/>
</dbReference>